<evidence type="ECO:0000259" key="14">
    <source>
        <dbReference type="Pfam" id="PF13018"/>
    </source>
</evidence>
<evidence type="ECO:0000256" key="10">
    <source>
        <dbReference type="ARBA" id="ARBA00023237"/>
    </source>
</evidence>
<dbReference type="STRING" id="734.B0187_01590"/>
<evidence type="ECO:0000256" key="8">
    <source>
        <dbReference type="ARBA" id="ARBA00022927"/>
    </source>
</evidence>
<dbReference type="Gene3D" id="1.20.5.170">
    <property type="match status" value="4"/>
</dbReference>
<feature type="domain" description="Trimeric autotransporter adhesin YadA-like stalk" evidence="13">
    <location>
        <begin position="1396"/>
        <end position="1436"/>
    </location>
</feature>
<dbReference type="Gene3D" id="3.30.1300.30">
    <property type="entry name" value="GSPII I/J protein-like"/>
    <property type="match status" value="1"/>
</dbReference>
<accession>A0A1T0AV73</accession>
<dbReference type="GO" id="GO:0009279">
    <property type="term" value="C:cell outer membrane"/>
    <property type="evidence" value="ECO:0007669"/>
    <property type="project" value="UniProtKB-SubCell"/>
</dbReference>
<evidence type="ECO:0000313" key="15">
    <source>
        <dbReference type="EMBL" id="OOS00621.1"/>
    </source>
</evidence>
<dbReference type="Gene3D" id="6.10.250.2120">
    <property type="match status" value="2"/>
</dbReference>
<dbReference type="GO" id="GO:0015031">
    <property type="term" value="P:protein transport"/>
    <property type="evidence" value="ECO:0007669"/>
    <property type="project" value="UniProtKB-KW"/>
</dbReference>
<feature type="domain" description="Trimeric autotransporter adhesin YadA-like head" evidence="12">
    <location>
        <begin position="390"/>
        <end position="412"/>
    </location>
</feature>
<organism evidence="15 16">
    <name type="scientific">Haemophilus paracuniculus</name>
    <dbReference type="NCBI Taxonomy" id="734"/>
    <lineage>
        <taxon>Bacteria</taxon>
        <taxon>Pseudomonadati</taxon>
        <taxon>Pseudomonadota</taxon>
        <taxon>Gammaproteobacteria</taxon>
        <taxon>Pasteurellales</taxon>
        <taxon>Pasteurellaceae</taxon>
        <taxon>Haemophilus</taxon>
    </lineage>
</organism>
<name>A0A1T0AV73_9PAST</name>
<feature type="domain" description="Trimeric autotransporter adhesin YadA-like stalk" evidence="13">
    <location>
        <begin position="780"/>
        <end position="821"/>
    </location>
</feature>
<evidence type="ECO:0000256" key="4">
    <source>
        <dbReference type="ARBA" id="ARBA00022448"/>
    </source>
</evidence>
<feature type="domain" description="Trimeric autotransporter adhesin YadA-like C-terminal membrane anchor" evidence="11">
    <location>
        <begin position="1659"/>
        <end position="1719"/>
    </location>
</feature>
<evidence type="ECO:0000313" key="16">
    <source>
        <dbReference type="Proteomes" id="UP000190867"/>
    </source>
</evidence>
<dbReference type="InterPro" id="IPR008640">
    <property type="entry name" value="Adhesin_Head_dom"/>
</dbReference>
<evidence type="ECO:0000259" key="12">
    <source>
        <dbReference type="Pfam" id="PF05658"/>
    </source>
</evidence>
<keyword evidence="6" id="KW-0812">Transmembrane</keyword>
<dbReference type="GO" id="GO:0009986">
    <property type="term" value="C:cell surface"/>
    <property type="evidence" value="ECO:0007669"/>
    <property type="project" value="UniProtKB-SubCell"/>
</dbReference>
<keyword evidence="5" id="KW-1134">Transmembrane beta strand</keyword>
<evidence type="ECO:0000256" key="9">
    <source>
        <dbReference type="ARBA" id="ARBA00023136"/>
    </source>
</evidence>
<evidence type="ECO:0000259" key="13">
    <source>
        <dbReference type="Pfam" id="PF05662"/>
    </source>
</evidence>
<keyword evidence="7" id="KW-0732">Signal</keyword>
<evidence type="ECO:0000256" key="6">
    <source>
        <dbReference type="ARBA" id="ARBA00022692"/>
    </source>
</evidence>
<evidence type="ECO:0008006" key="17">
    <source>
        <dbReference type="Google" id="ProtNLM"/>
    </source>
</evidence>
<comment type="subcellular location">
    <subcellularLocation>
        <location evidence="2">Cell outer membrane</location>
    </subcellularLocation>
    <subcellularLocation>
        <location evidence="1">Cell surface</location>
    </subcellularLocation>
</comment>
<feature type="domain" description="Trimeric autotransporter adhesin YadA-like stalk" evidence="13">
    <location>
        <begin position="588"/>
        <end position="626"/>
    </location>
</feature>
<dbReference type="Pfam" id="PF05662">
    <property type="entry name" value="YadA_stalk"/>
    <property type="match status" value="9"/>
</dbReference>
<evidence type="ECO:0000256" key="5">
    <source>
        <dbReference type="ARBA" id="ARBA00022452"/>
    </source>
</evidence>
<feature type="domain" description="Trimeric autotransporter adhesin YadA-like head" evidence="12">
    <location>
        <begin position="279"/>
        <end position="299"/>
    </location>
</feature>
<sequence>MNKIFKVIYNVSMQRFIVVSELSKSKGKSSSKIDKRPDLSLPLSLVGGLLLSTNAFSASQVSPNQFYAETDSANSFVAVGKTAIKQNTGSGVSIGSNTSVNLPNGIAIGQNVSVGLQSTLDNSWQLLGRESTALGQNVTLAMNRSVAIGTDILVGRPDFPGLTTADYITESVAVGSSLYTPAKQVTMMGTNVSVLGMNSVGIGTNLYVGQNSLPGYSTESVVLGNHISTSERSYAIGSAITATATDAISIGREITNKAPTRSIAIGKGINITSGSSEVIAIGTNAKSYGGRSIAIGMDAGIMGGYSNMIAIGSNARANLGAGAMAFGLNANASNEGSVAIGRNAFAQNNNSLALGNSANATSSSLAIGNGARSSSVAGVSIGTNACVTNAENGIAIGKTAIVEGANTVALGSDISVSTAGSVVLGNASASSTAETVSDATVGSYVYSADRFAGKDFTNRAGAYVSVGSTSNPRQIKFVGAGQISKNSTDAINGSQLYAVMERAETGWNITTSKSGNGEVSGTIDDNIGLAEILTVDANNNINITQSANKISIATSSKPTFEIVNVTNSLNVGDIIVNASGINMTNKPITNLQAGTNDTDAVNVSQLKKARSVVRSGTNTVVLTEANTTSGGTDYIVHAFNTTVSKGSDEVKVEGTFNTATNTTNYAIDLSDSAKNNITTANEVANAANNTANAGWKLNTTSSGNGQVSGSSNETINMNETVTIDAGNNINITQATNKITIATSTKPTFETVNLTKDGNTVNFTPSSEGLTLSNATGQPVKVSGVANGTVSSTSKDAINGSQLYETQNTLTAKGLSFLGNDNGLTAIHKNLGDTLSIVGGVDKAQKDSTTAKNTYVDNEDGKLVVKFRETPEFKGVTFNTSGTIVNLTTTAEGLKVADKDGNVTKITNVANGTVSPTSNDAINGSQLYATEKALTAKGLSFLGNDNGLTAIHKNLGDTLSIVGGASNETTSNINTYVDNSGTQLIVKIKENPEFKGVTFNTSGTIVNLTTTAEGLKVADKDGNATKITNVANGTISSTSNDAINGSQLYATEKALTAKGLSFLGNDNGLTAIHKNLGDTLSIVGGASNETTSNINTYVDNSGTQLIVKIKENPEFTGVTFNTSGTIVNLTTTEEGLKVADKDGNATKITNLKAGEADTDAVNVSQLKNATSNMVATGLNFAGDNNVTVHRDLGQTLKIEGGATSNLTYGNIGVVEDPANGSLSVRLAEKINLGTNGTITMGNTTLADNQIKVGDNTTIGNGTATFGNVTIANDKISGLRDGDISANSTEAINGSQLFRVVNNISNVASDVAKGWNLTTTASGGFVENTSLEQINMGETVKIDAGKNVNITQAGNTVSIAVSNNPTFENVTTDNLIFAGNPNAKMNYADGGISLNGNKLTNVANGTNPTDAVNVQQLNNAGWTIAGNGNNVSKVVNNNVVSFDNGNGTTARVVKKDDGSTAVSYDVNRSPIITNSDGTLVAGNKSGFATADDIANAINQAGWQVQSTATVGTTGKVVNLDSNGNRTANQAATKVSVGNTVNVNAGNNIVVTRQGRNIEVATSMTPTFNTVAVGNGEVTIGASKGKDGVSQVTLAGKDGKSAARISNVAAGKADTDAVNVSQLRNTANILNNNINAVNDRVTKVDRRLRAGVAGALAVGNLPQVHTNGKSQLAAGVGSYRGQNAVAVGYSRLSDNGKVILKVSGNADSRGDVGGAASIGFEW</sequence>
<keyword evidence="10" id="KW-0998">Cell outer membrane</keyword>
<dbReference type="InterPro" id="IPR008635">
    <property type="entry name" value="Coiled_stalk_dom"/>
</dbReference>
<evidence type="ECO:0000256" key="2">
    <source>
        <dbReference type="ARBA" id="ARBA00004442"/>
    </source>
</evidence>
<feature type="domain" description="Trimeric autotransporter adhesin YadA-like stalk" evidence="13">
    <location>
        <begin position="1273"/>
        <end position="1309"/>
    </location>
</feature>
<feature type="domain" description="Trimeric autotransporter adhesin YadA-like stalk" evidence="13">
    <location>
        <begin position="1146"/>
        <end position="1184"/>
    </location>
</feature>
<dbReference type="InterPro" id="IPR005594">
    <property type="entry name" value="YadA_C"/>
</dbReference>
<protein>
    <recommendedName>
        <fullName evidence="17">Adhesin</fullName>
    </recommendedName>
</protein>
<evidence type="ECO:0000259" key="11">
    <source>
        <dbReference type="Pfam" id="PF03895"/>
    </source>
</evidence>
<keyword evidence="8" id="KW-0653">Protein transport</keyword>
<keyword evidence="16" id="KW-1185">Reference proteome</keyword>
<feature type="domain" description="Trimeric autotransporter adhesin YadA-like stalk" evidence="13">
    <location>
        <begin position="904"/>
        <end position="944"/>
    </location>
</feature>
<dbReference type="OrthoDB" id="5672862at2"/>
<reference evidence="15 16" key="1">
    <citation type="submission" date="2017-02" db="EMBL/GenBank/DDBJ databases">
        <title>Draft genome sequence of Haemophilus paracuniculus CCUG 43573 type strain.</title>
        <authorList>
            <person name="Engstrom-Jakobsson H."/>
            <person name="Salva-Serra F."/>
            <person name="Thorell K."/>
            <person name="Gonzales-Siles L."/>
            <person name="Karlsson R."/>
            <person name="Boulund F."/>
            <person name="Engstrand L."/>
            <person name="Kristiansson E."/>
            <person name="Moore E."/>
        </authorList>
    </citation>
    <scope>NUCLEOTIDE SEQUENCE [LARGE SCALE GENOMIC DNA]</scope>
    <source>
        <strain evidence="15 16">CCUG 43573</strain>
    </source>
</reference>
<evidence type="ECO:0000256" key="1">
    <source>
        <dbReference type="ARBA" id="ARBA00004241"/>
    </source>
</evidence>
<dbReference type="InterPro" id="IPR045584">
    <property type="entry name" value="Pilin-like"/>
</dbReference>
<dbReference type="InterPro" id="IPR024973">
    <property type="entry name" value="ESPR"/>
</dbReference>
<proteinExistence type="inferred from homology"/>
<feature type="domain" description="Trimeric autotransporter adhesin YadA-like head" evidence="12">
    <location>
        <begin position="320"/>
        <end position="344"/>
    </location>
</feature>
<dbReference type="InterPro" id="IPR037174">
    <property type="entry name" value="Trimeric_adhesin"/>
</dbReference>
<dbReference type="SUPFAM" id="SSF101967">
    <property type="entry name" value="Adhesin YadA, collagen-binding domain"/>
    <property type="match status" value="8"/>
</dbReference>
<feature type="domain" description="Trimeric autotransporter adhesin YadA-like stalk" evidence="13">
    <location>
        <begin position="1601"/>
        <end position="1641"/>
    </location>
</feature>
<comment type="similarity">
    <text evidence="3">Belongs to the autotransporter-2 (AT-2) (TC 1.B.40) family.</text>
</comment>
<dbReference type="EMBL" id="MUYA01000002">
    <property type="protein sequence ID" value="OOS00621.1"/>
    <property type="molecule type" value="Genomic_DNA"/>
</dbReference>
<dbReference type="Pfam" id="PF03895">
    <property type="entry name" value="YadA_anchor"/>
    <property type="match status" value="1"/>
</dbReference>
<feature type="domain" description="Trimeric autotransporter adhesin YadA-like stalk" evidence="13">
    <location>
        <begin position="478"/>
        <end position="517"/>
    </location>
</feature>
<dbReference type="CDD" id="cd12820">
    <property type="entry name" value="LbR_YadA-like"/>
    <property type="match status" value="1"/>
</dbReference>
<keyword evidence="4" id="KW-0813">Transport</keyword>
<dbReference type="SUPFAM" id="SSF54523">
    <property type="entry name" value="Pili subunits"/>
    <property type="match status" value="1"/>
</dbReference>
<dbReference type="Pfam" id="PF13018">
    <property type="entry name" value="ESPR"/>
    <property type="match status" value="1"/>
</dbReference>
<dbReference type="Gene3D" id="3.90.1780.10">
    <property type="entry name" value="Trimeric adhesin"/>
    <property type="match status" value="2"/>
</dbReference>
<feature type="domain" description="ESPR" evidence="14">
    <location>
        <begin position="1"/>
        <end position="45"/>
    </location>
</feature>
<comment type="caution">
    <text evidence="15">The sequence shown here is derived from an EMBL/GenBank/DDBJ whole genome shotgun (WGS) entry which is preliminary data.</text>
</comment>
<gene>
    <name evidence="15" type="ORF">B0187_01590</name>
</gene>
<keyword evidence="9" id="KW-0472">Membrane</keyword>
<dbReference type="Pfam" id="PF05658">
    <property type="entry name" value="YadA_head"/>
    <property type="match status" value="3"/>
</dbReference>
<evidence type="ECO:0000256" key="7">
    <source>
        <dbReference type="ARBA" id="ARBA00022729"/>
    </source>
</evidence>
<evidence type="ECO:0000256" key="3">
    <source>
        <dbReference type="ARBA" id="ARBA00005848"/>
    </source>
</evidence>
<dbReference type="Gene3D" id="2.150.10.10">
    <property type="entry name" value="Serralysin-like metalloprotease, C-terminal"/>
    <property type="match status" value="6"/>
</dbReference>
<dbReference type="InterPro" id="IPR011049">
    <property type="entry name" value="Serralysin-like_metalloprot_C"/>
</dbReference>
<feature type="domain" description="Trimeric autotransporter adhesin YadA-like stalk" evidence="13">
    <location>
        <begin position="1025"/>
        <end position="1065"/>
    </location>
</feature>
<dbReference type="RefSeq" id="WP_078236115.1">
    <property type="nucleotide sequence ID" value="NZ_MUYA01000002.1"/>
</dbReference>
<dbReference type="Proteomes" id="UP000190867">
    <property type="component" value="Unassembled WGS sequence"/>
</dbReference>